<evidence type="ECO:0000313" key="2">
    <source>
        <dbReference type="Proteomes" id="UP000773614"/>
    </source>
</evidence>
<keyword evidence="1" id="KW-0067">ATP-binding</keyword>
<dbReference type="EMBL" id="SPKJ01000023">
    <property type="protein sequence ID" value="MYZ47879.1"/>
    <property type="molecule type" value="Genomic_DNA"/>
</dbReference>
<accession>A0A964T4T4</accession>
<name>A0A964T4T4_9HYPH</name>
<dbReference type="SUPFAM" id="SSF52540">
    <property type="entry name" value="P-loop containing nucleoside triphosphate hydrolases"/>
    <property type="match status" value="1"/>
</dbReference>
<comment type="caution">
    <text evidence="1">The sequence shown here is derived from an EMBL/GenBank/DDBJ whole genome shotgun (WGS) entry which is preliminary data.</text>
</comment>
<dbReference type="InterPro" id="IPR027417">
    <property type="entry name" value="P-loop_NTPase"/>
</dbReference>
<keyword evidence="2" id="KW-1185">Reference proteome</keyword>
<keyword evidence="1" id="KW-0347">Helicase</keyword>
<keyword evidence="1" id="KW-0378">Hydrolase</keyword>
<dbReference type="OrthoDB" id="7066673at2"/>
<proteinExistence type="predicted"/>
<protein>
    <submittedName>
        <fullName evidence="1">RNA helicase</fullName>
    </submittedName>
</protein>
<dbReference type="AlphaFoldDB" id="A0A964T4T4"/>
<gene>
    <name evidence="1" type="ORF">E4O86_09165</name>
</gene>
<dbReference type="Gene3D" id="3.40.50.300">
    <property type="entry name" value="P-loop containing nucleotide triphosphate hydrolases"/>
    <property type="match status" value="1"/>
</dbReference>
<dbReference type="GO" id="GO:0004386">
    <property type="term" value="F:helicase activity"/>
    <property type="evidence" value="ECO:0007669"/>
    <property type="project" value="UniProtKB-KW"/>
</dbReference>
<organism evidence="1 2">
    <name type="scientific">Propylenella binzhouense</name>
    <dbReference type="NCBI Taxonomy" id="2555902"/>
    <lineage>
        <taxon>Bacteria</taxon>
        <taxon>Pseudomonadati</taxon>
        <taxon>Pseudomonadota</taxon>
        <taxon>Alphaproteobacteria</taxon>
        <taxon>Hyphomicrobiales</taxon>
        <taxon>Propylenellaceae</taxon>
        <taxon>Propylenella</taxon>
    </lineage>
</organism>
<reference evidence="1" key="1">
    <citation type="submission" date="2019-03" db="EMBL/GenBank/DDBJ databases">
        <title>Afifella sp. nov., isolated from activated sludge.</title>
        <authorList>
            <person name="Li Q."/>
            <person name="Liu Y."/>
        </authorList>
    </citation>
    <scope>NUCLEOTIDE SEQUENCE</scope>
    <source>
        <strain evidence="1">L72</strain>
    </source>
</reference>
<evidence type="ECO:0000313" key="1">
    <source>
        <dbReference type="EMBL" id="MYZ47879.1"/>
    </source>
</evidence>
<dbReference type="RefSeq" id="WP_161140227.1">
    <property type="nucleotide sequence ID" value="NZ_SPKJ01000023.1"/>
</dbReference>
<keyword evidence="1" id="KW-0547">Nucleotide-binding</keyword>
<sequence>MIQILGVQEGQEHEAAIHLRRLMLNRWPDLAQSKVDIVKIFVGLKLYGYRVEDLDLVVIGNFASPRPFDVEFQFHPRDGEPFVPKSASVKNFALVVEVKSHDATGVRFENRVASVRYVRNGRSTWECVTEKNRTQMFEFKKYLSRQGVERVHVQDLVLFTGLRESDLPKRPHNCVAGDASFERVLNVLGQISRPVRKGSAVDLIFGSDDVFRELLSPNFPLFEELEPTPLDRRRMDMIAKRSLPDAWLDDLGERQVILKGRGGVGKTVIILQMAYRAYELRQLRSLVLTFNKALVADLRRTMALLGVPRGVGGGGIGVETVHSFFGRLMLGLGVINSYDGFLEGYDGHKATLLNYLESGAISPGDLDALRQRQPSDFDWDLVLVDEGQDWPRDEVAILRAVFGPDRLTVSDGVDQFVRESVADWSTGVGKSSLRARRLTRCMRMKANLAAFVGDMAVHLGLEGWDLEPNSEASGGRVIIVEGDLASDPAMIKRLCAEARDLGNYPVDMLACVPPSMVDPSGPDQLCRPASQFVKAGGEVWDGTSRDIREHFPTHRDQLRFVQYDSCRGLEGWTTINYELDGLWEYKRRQWLVERHTVDDLYQTADEMARAHASRWVMIPLTRSIDTLVINVGLQQSSFKEALLKTSAMRGDFVQWLRVPAQAEPAPQTFGSPP</sequence>
<dbReference type="Proteomes" id="UP000773614">
    <property type="component" value="Unassembled WGS sequence"/>
</dbReference>